<reference evidence="6 7" key="1">
    <citation type="submission" date="2019-06" db="EMBL/GenBank/DDBJ databases">
        <title>Genomic Encyclopedia of Type Strains, Phase IV (KMG-V): Genome sequencing to study the core and pangenomes of soil and plant-associated prokaryotes.</title>
        <authorList>
            <person name="Whitman W."/>
        </authorList>
    </citation>
    <scope>NUCLEOTIDE SEQUENCE [LARGE SCALE GENOMIC DNA]</scope>
    <source>
        <strain evidence="6 7">BR 11880</strain>
    </source>
</reference>
<comment type="caution">
    <text evidence="6">The sequence shown here is derived from an EMBL/GenBank/DDBJ whole genome shotgun (WGS) entry which is preliminary data.</text>
</comment>
<dbReference type="CDD" id="cd03682">
    <property type="entry name" value="ClC_sycA_like"/>
    <property type="match status" value="1"/>
</dbReference>
<dbReference type="InterPro" id="IPR050368">
    <property type="entry name" value="ClC-type_chloride_channel"/>
</dbReference>
<dbReference type="PANTHER" id="PTHR43427">
    <property type="entry name" value="CHLORIDE CHANNEL PROTEIN CLC-E"/>
    <property type="match status" value="1"/>
</dbReference>
<dbReference type="Proteomes" id="UP000319859">
    <property type="component" value="Unassembled WGS sequence"/>
</dbReference>
<evidence type="ECO:0000313" key="7">
    <source>
        <dbReference type="Proteomes" id="UP000319859"/>
    </source>
</evidence>
<evidence type="ECO:0000256" key="2">
    <source>
        <dbReference type="ARBA" id="ARBA00022692"/>
    </source>
</evidence>
<dbReference type="InterPro" id="IPR001807">
    <property type="entry name" value="ClC"/>
</dbReference>
<dbReference type="Gene3D" id="1.10.3080.10">
    <property type="entry name" value="Clc chloride channel"/>
    <property type="match status" value="1"/>
</dbReference>
<feature type="transmembrane region" description="Helical" evidence="5">
    <location>
        <begin position="32"/>
        <end position="57"/>
    </location>
</feature>
<feature type="transmembrane region" description="Helical" evidence="5">
    <location>
        <begin position="406"/>
        <end position="425"/>
    </location>
</feature>
<evidence type="ECO:0000256" key="4">
    <source>
        <dbReference type="ARBA" id="ARBA00023136"/>
    </source>
</evidence>
<dbReference type="PRINTS" id="PR00762">
    <property type="entry name" value="CLCHANNEL"/>
</dbReference>
<dbReference type="SUPFAM" id="SSF81340">
    <property type="entry name" value="Clc chloride channel"/>
    <property type="match status" value="1"/>
</dbReference>
<evidence type="ECO:0000256" key="3">
    <source>
        <dbReference type="ARBA" id="ARBA00022989"/>
    </source>
</evidence>
<sequence>MSAPYPYFISSGFLSMIPRRLLASWAAQTRALLKWLCLTAPVAALIGSACALFLWGLDRATQARFDHPALLYALPLAGIAIVWVYSRFGGRADGGNNLIVDQIHEPGAGVPLRMAPLILAATVVTHLFGGSAGREGTAVQLGGSLASGFTRLMKLSPADSRLVLMAGVAAGFGAVFGTPIAGAIFALEVLSLGQVRYEALLPCLIAALVGDWTCHAWGIEHTAYIIAIGNGGFHLQGWLLAKVTLAAVIFGLGGLVFSEVSHSAAALVRRLCPQPLLRPVLGGLLLIAYVHILGTRDYLGLGVWSADPGAITLPGLFQAAPYHPFSWLWKALFTITTLATGFKGGEVTPLFFIGAALGHALAGIMDAPTDLLAGLGFVGLFAAAANTPLACTLMGIELFGAAHTPYIAVACFVAYAFSGHSGIYLSQRISVPKARLASSLPPGGTLRQARDLPPAPLTLHRQIRVLLKRRLRRRN</sequence>
<dbReference type="PANTHER" id="PTHR43427:SF12">
    <property type="entry name" value="CHLORIDE TRANSPORTER"/>
    <property type="match status" value="1"/>
</dbReference>
<gene>
    <name evidence="6" type="ORF">FBZ89_101261</name>
</gene>
<proteinExistence type="predicted"/>
<feature type="transmembrane region" description="Helical" evidence="5">
    <location>
        <begin position="371"/>
        <end position="400"/>
    </location>
</feature>
<dbReference type="EMBL" id="VITN01000001">
    <property type="protein sequence ID" value="TWB24635.1"/>
    <property type="molecule type" value="Genomic_DNA"/>
</dbReference>
<protein>
    <submittedName>
        <fullName evidence="6">H+/Cl-antiporter ClcA</fullName>
    </submittedName>
</protein>
<evidence type="ECO:0000313" key="6">
    <source>
        <dbReference type="EMBL" id="TWB24635.1"/>
    </source>
</evidence>
<keyword evidence="4 5" id="KW-0472">Membrane</keyword>
<dbReference type="GO" id="GO:0015108">
    <property type="term" value="F:chloride transmembrane transporter activity"/>
    <property type="evidence" value="ECO:0007669"/>
    <property type="project" value="InterPro"/>
</dbReference>
<dbReference type="GO" id="GO:0016020">
    <property type="term" value="C:membrane"/>
    <property type="evidence" value="ECO:0007669"/>
    <property type="project" value="UniProtKB-SubCell"/>
</dbReference>
<accession>A0A560FSL8</accession>
<feature type="transmembrane region" description="Helical" evidence="5">
    <location>
        <begin position="162"/>
        <end position="187"/>
    </location>
</feature>
<keyword evidence="2 5" id="KW-0812">Transmembrane</keyword>
<evidence type="ECO:0000256" key="1">
    <source>
        <dbReference type="ARBA" id="ARBA00004141"/>
    </source>
</evidence>
<feature type="transmembrane region" description="Helical" evidence="5">
    <location>
        <begin position="276"/>
        <end position="294"/>
    </location>
</feature>
<dbReference type="AlphaFoldDB" id="A0A560FSL8"/>
<keyword evidence="3 5" id="KW-1133">Transmembrane helix</keyword>
<dbReference type="InterPro" id="IPR014743">
    <property type="entry name" value="Cl-channel_core"/>
</dbReference>
<evidence type="ECO:0000256" key="5">
    <source>
        <dbReference type="SAM" id="Phobius"/>
    </source>
</evidence>
<dbReference type="Pfam" id="PF00654">
    <property type="entry name" value="Voltage_CLC"/>
    <property type="match status" value="1"/>
</dbReference>
<comment type="subcellular location">
    <subcellularLocation>
        <location evidence="1">Membrane</location>
        <topology evidence="1">Multi-pass membrane protein</topology>
    </subcellularLocation>
</comment>
<name>A0A560FSL8_9PROT</name>
<organism evidence="6 7">
    <name type="scientific">Nitrospirillum amazonense</name>
    <dbReference type="NCBI Taxonomy" id="28077"/>
    <lineage>
        <taxon>Bacteria</taxon>
        <taxon>Pseudomonadati</taxon>
        <taxon>Pseudomonadota</taxon>
        <taxon>Alphaproteobacteria</taxon>
        <taxon>Rhodospirillales</taxon>
        <taxon>Azospirillaceae</taxon>
        <taxon>Nitrospirillum</taxon>
    </lineage>
</organism>
<feature type="transmembrane region" description="Helical" evidence="5">
    <location>
        <begin position="69"/>
        <end position="86"/>
    </location>
</feature>
<feature type="transmembrane region" description="Helical" evidence="5">
    <location>
        <begin position="238"/>
        <end position="256"/>
    </location>
</feature>
<feature type="transmembrane region" description="Helical" evidence="5">
    <location>
        <begin position="199"/>
        <end position="218"/>
    </location>
</feature>